<evidence type="ECO:0000313" key="1">
    <source>
        <dbReference type="EMBL" id="JAH02144.1"/>
    </source>
</evidence>
<reference evidence="1" key="2">
    <citation type="journal article" date="2015" name="Fish Shellfish Immunol.">
        <title>Early steps in the European eel (Anguilla anguilla)-Vibrio vulnificus interaction in the gills: Role of the RtxA13 toxin.</title>
        <authorList>
            <person name="Callol A."/>
            <person name="Pajuelo D."/>
            <person name="Ebbesson L."/>
            <person name="Teles M."/>
            <person name="MacKenzie S."/>
            <person name="Amaro C."/>
        </authorList>
    </citation>
    <scope>NUCLEOTIDE SEQUENCE</scope>
</reference>
<dbReference type="EMBL" id="GBXM01106433">
    <property type="protein sequence ID" value="JAH02144.1"/>
    <property type="molecule type" value="Transcribed_RNA"/>
</dbReference>
<name>A0A0E9PC80_ANGAN</name>
<proteinExistence type="predicted"/>
<organism evidence="1">
    <name type="scientific">Anguilla anguilla</name>
    <name type="common">European freshwater eel</name>
    <name type="synonym">Muraena anguilla</name>
    <dbReference type="NCBI Taxonomy" id="7936"/>
    <lineage>
        <taxon>Eukaryota</taxon>
        <taxon>Metazoa</taxon>
        <taxon>Chordata</taxon>
        <taxon>Craniata</taxon>
        <taxon>Vertebrata</taxon>
        <taxon>Euteleostomi</taxon>
        <taxon>Actinopterygii</taxon>
        <taxon>Neopterygii</taxon>
        <taxon>Teleostei</taxon>
        <taxon>Anguilliformes</taxon>
        <taxon>Anguillidae</taxon>
        <taxon>Anguilla</taxon>
    </lineage>
</organism>
<sequence length="47" mass="5368">MIPQYNRYTALISVSISVCHVSLAPVLFDTWSWVATIATFILRRLTL</sequence>
<dbReference type="AlphaFoldDB" id="A0A0E9PC80"/>
<protein>
    <submittedName>
        <fullName evidence="1">Uncharacterized protein</fullName>
    </submittedName>
</protein>
<reference evidence="1" key="1">
    <citation type="submission" date="2014-11" db="EMBL/GenBank/DDBJ databases">
        <authorList>
            <person name="Amaro Gonzalez C."/>
        </authorList>
    </citation>
    <scope>NUCLEOTIDE SEQUENCE</scope>
</reference>
<accession>A0A0E9PC80</accession>